<dbReference type="PANTHER" id="PTHR37563:SF2">
    <property type="entry name" value="PHYTANOYL-COA DIOXYGENASE FAMILY PROTEIN (AFU_ORTHOLOGUE AFUA_2G03330)"/>
    <property type="match status" value="1"/>
</dbReference>
<sequence length="308" mass="33730">MSLQNTHTSPFQQVDYATATAAACIEALKHDGAVIVKKVLPPDILDQIKQDVAPAFARDVPFAKSNVFPKETRRANGLIGKSPAFTNQIIGNHLYQSVCDALLTKSHEMVWGAERQTKTLRPILDATTCFSVGPGAGDQPLHRDDSLHHNILSEIASAEAYNVGRDDIVAMFIAGTDTTEANGATRLIPKSHLWGMDAMPQEKDAFHVELHAGDGLIMLGSCFHGGSANTTADEYRLVFAAFMTKGINRTEENHFLANSLDDFKKYSREIQNIAGFRMGPLGWVDFRDPKHLLADDPALCPPGYNEDI</sequence>
<protein>
    <submittedName>
        <fullName evidence="1">Phytanoyl-CoA dioxygenase family protein</fullName>
    </submittedName>
</protein>
<keyword evidence="1" id="KW-0560">Oxidoreductase</keyword>
<dbReference type="GO" id="GO:0051213">
    <property type="term" value="F:dioxygenase activity"/>
    <property type="evidence" value="ECO:0007669"/>
    <property type="project" value="UniProtKB-KW"/>
</dbReference>
<accession>A0A167DLG0</accession>
<dbReference type="EMBL" id="AZHB01000066">
    <property type="protein sequence ID" value="OAA42552.1"/>
    <property type="molecule type" value="Genomic_DNA"/>
</dbReference>
<dbReference type="AlphaFoldDB" id="A0A167DLG0"/>
<keyword evidence="2" id="KW-1185">Reference proteome</keyword>
<reference evidence="1 2" key="1">
    <citation type="journal article" date="2016" name="Genome Biol. Evol.">
        <title>Divergent and convergent evolution of fungal pathogenicity.</title>
        <authorList>
            <person name="Shang Y."/>
            <person name="Xiao G."/>
            <person name="Zheng P."/>
            <person name="Cen K."/>
            <person name="Zhan S."/>
            <person name="Wang C."/>
        </authorList>
    </citation>
    <scope>NUCLEOTIDE SEQUENCE [LARGE SCALE GENOMIC DNA]</scope>
    <source>
        <strain evidence="1 2">ARSEF 2679</strain>
    </source>
</reference>
<dbReference type="InterPro" id="IPR008775">
    <property type="entry name" value="Phytyl_CoA_dOase-like"/>
</dbReference>
<organism evidence="1 2">
    <name type="scientific">Cordyceps fumosorosea (strain ARSEF 2679)</name>
    <name type="common">Isaria fumosorosea</name>
    <dbReference type="NCBI Taxonomy" id="1081104"/>
    <lineage>
        <taxon>Eukaryota</taxon>
        <taxon>Fungi</taxon>
        <taxon>Dikarya</taxon>
        <taxon>Ascomycota</taxon>
        <taxon>Pezizomycotina</taxon>
        <taxon>Sordariomycetes</taxon>
        <taxon>Hypocreomycetidae</taxon>
        <taxon>Hypocreales</taxon>
        <taxon>Cordycipitaceae</taxon>
        <taxon>Cordyceps</taxon>
    </lineage>
</organism>
<gene>
    <name evidence="1" type="ORF">ISF_09724</name>
</gene>
<name>A0A167DLG0_CORFA</name>
<comment type="caution">
    <text evidence="1">The sequence shown here is derived from an EMBL/GenBank/DDBJ whole genome shotgun (WGS) entry which is preliminary data.</text>
</comment>
<dbReference type="Pfam" id="PF05721">
    <property type="entry name" value="PhyH"/>
    <property type="match status" value="1"/>
</dbReference>
<evidence type="ECO:0000313" key="2">
    <source>
        <dbReference type="Proteomes" id="UP000076744"/>
    </source>
</evidence>
<dbReference type="GeneID" id="30026016"/>
<dbReference type="Gene3D" id="2.60.120.620">
    <property type="entry name" value="q2cbj1_9rhob like domain"/>
    <property type="match status" value="1"/>
</dbReference>
<dbReference type="PANTHER" id="PTHR37563">
    <property type="entry name" value="PHYTANOYL-COA DIOXYGENASE FAMILY PROTEIN (AFU_ORTHOLOGUE AFUA_2G03330)"/>
    <property type="match status" value="1"/>
</dbReference>
<dbReference type="OrthoDB" id="445007at2759"/>
<proteinExistence type="predicted"/>
<keyword evidence="1" id="KW-0223">Dioxygenase</keyword>
<evidence type="ECO:0000313" key="1">
    <source>
        <dbReference type="EMBL" id="OAA42552.1"/>
    </source>
</evidence>
<dbReference type="SUPFAM" id="SSF51197">
    <property type="entry name" value="Clavaminate synthase-like"/>
    <property type="match status" value="1"/>
</dbReference>
<dbReference type="STRING" id="1081104.A0A167DLG0"/>
<dbReference type="InterPro" id="IPR051961">
    <property type="entry name" value="Fungal_Metabolite_Diox"/>
</dbReference>
<dbReference type="RefSeq" id="XP_018699507.1">
    <property type="nucleotide sequence ID" value="XM_018853325.1"/>
</dbReference>
<dbReference type="Proteomes" id="UP000076744">
    <property type="component" value="Unassembled WGS sequence"/>
</dbReference>